<proteinExistence type="predicted"/>
<comment type="caution">
    <text evidence="1">The sequence shown here is derived from an EMBL/GenBank/DDBJ whole genome shotgun (WGS) entry which is preliminary data.</text>
</comment>
<evidence type="ECO:0000313" key="1">
    <source>
        <dbReference type="EMBL" id="RXW20837.1"/>
    </source>
</evidence>
<dbReference type="AlphaFoldDB" id="A0A4Q2DLK3"/>
<name>A0A4Q2DLK3_9AGAR</name>
<dbReference type="EMBL" id="SDEE01000131">
    <property type="protein sequence ID" value="RXW20837.1"/>
    <property type="molecule type" value="Genomic_DNA"/>
</dbReference>
<sequence>MISAAILLHIRDPANGIACYPTTVKAKLGEFLNWPKIALAVIIRHPHRILPKANDIGSAISCQIDNKTRMFINSPPSGAVSEVADDEFGGLEGPISISNRHENTCIPEPYDISTPVAVDISKKSRMLVDLPLSSMFKCTEVLDSEFGVLEGPITVIQHDVHPIVCEANDISSPIPVRFPSSDEHMVFAKRDDIRDPIATNVSQEPEMSIQPPASSIKPKVIEDEACGCIGSVSIG</sequence>
<reference evidence="1 2" key="1">
    <citation type="submission" date="2019-01" db="EMBL/GenBank/DDBJ databases">
        <title>Draft genome sequence of Psathyrella aberdarensis IHI B618.</title>
        <authorList>
            <person name="Buettner E."/>
            <person name="Kellner H."/>
        </authorList>
    </citation>
    <scope>NUCLEOTIDE SEQUENCE [LARGE SCALE GENOMIC DNA]</scope>
    <source>
        <strain evidence="1 2">IHI B618</strain>
    </source>
</reference>
<accession>A0A4Q2DLK3</accession>
<organism evidence="1 2">
    <name type="scientific">Candolleomyces aberdarensis</name>
    <dbReference type="NCBI Taxonomy" id="2316362"/>
    <lineage>
        <taxon>Eukaryota</taxon>
        <taxon>Fungi</taxon>
        <taxon>Dikarya</taxon>
        <taxon>Basidiomycota</taxon>
        <taxon>Agaricomycotina</taxon>
        <taxon>Agaricomycetes</taxon>
        <taxon>Agaricomycetidae</taxon>
        <taxon>Agaricales</taxon>
        <taxon>Agaricineae</taxon>
        <taxon>Psathyrellaceae</taxon>
        <taxon>Candolleomyces</taxon>
    </lineage>
</organism>
<dbReference type="Proteomes" id="UP000290288">
    <property type="component" value="Unassembled WGS sequence"/>
</dbReference>
<gene>
    <name evidence="1" type="ORF">EST38_g5007</name>
</gene>
<evidence type="ECO:0000313" key="2">
    <source>
        <dbReference type="Proteomes" id="UP000290288"/>
    </source>
</evidence>
<keyword evidence="2" id="KW-1185">Reference proteome</keyword>
<protein>
    <submittedName>
        <fullName evidence="1">Uncharacterized protein</fullName>
    </submittedName>
</protein>